<reference evidence="16 17" key="1">
    <citation type="submission" date="2019-03" db="EMBL/GenBank/DDBJ databases">
        <title>Genomic Encyclopedia of Type Strains, Phase IV (KMG-IV): sequencing the most valuable type-strain genomes for metagenomic binning, comparative biology and taxonomic classification.</title>
        <authorList>
            <person name="Goeker M."/>
        </authorList>
    </citation>
    <scope>NUCLEOTIDE SEQUENCE [LARGE SCALE GENOMIC DNA]</scope>
    <source>
        <strain evidence="16 17">DSM 100059</strain>
    </source>
</reference>
<dbReference type="PANTHER" id="PTHR46482">
    <property type="entry name" value="5'-ADENYLYLSULFATE REDUCTASE 3, CHLOROPLASTIC"/>
    <property type="match status" value="1"/>
</dbReference>
<name>A0A4R8DMT8_9BACT</name>
<evidence type="ECO:0000256" key="2">
    <source>
        <dbReference type="ARBA" id="ARBA00022490"/>
    </source>
</evidence>
<evidence type="ECO:0000256" key="6">
    <source>
        <dbReference type="ARBA" id="ARBA00023014"/>
    </source>
</evidence>
<dbReference type="PANTHER" id="PTHR46482:SF9">
    <property type="entry name" value="5'-ADENYLYLSULFATE REDUCTASE 1, CHLOROPLASTIC"/>
    <property type="match status" value="1"/>
</dbReference>
<dbReference type="GO" id="GO:0046872">
    <property type="term" value="F:metal ion binding"/>
    <property type="evidence" value="ECO:0007669"/>
    <property type="project" value="UniProtKB-KW"/>
</dbReference>
<comment type="similarity">
    <text evidence="1 14">Belongs to the PAPS reductase family. CysH subfamily.</text>
</comment>
<evidence type="ECO:0000256" key="8">
    <source>
        <dbReference type="ARBA" id="ARBA00024327"/>
    </source>
</evidence>
<dbReference type="EC" id="1.8.4.10" evidence="9 14"/>
<evidence type="ECO:0000313" key="16">
    <source>
        <dbReference type="EMBL" id="TDW99311.1"/>
    </source>
</evidence>
<dbReference type="Pfam" id="PF01507">
    <property type="entry name" value="PAPS_reduct"/>
    <property type="match status" value="1"/>
</dbReference>
<keyword evidence="17" id="KW-1185">Reference proteome</keyword>
<dbReference type="RefSeq" id="WP_133989898.1">
    <property type="nucleotide sequence ID" value="NZ_SODV01000001.1"/>
</dbReference>
<feature type="binding site" evidence="14">
    <location>
        <position position="117"/>
    </location>
    <ligand>
        <name>[4Fe-4S] cluster</name>
        <dbReference type="ChEBI" id="CHEBI:49883"/>
    </ligand>
</feature>
<dbReference type="GO" id="GO:0019379">
    <property type="term" value="P:sulfate assimilation, phosphoadenylyl sulfate reduction by phosphoadenylyl-sulfate reductase (thioredoxin)"/>
    <property type="evidence" value="ECO:0007669"/>
    <property type="project" value="UniProtKB-UniRule"/>
</dbReference>
<keyword evidence="6 14" id="KW-0411">Iron-sulfur</keyword>
<evidence type="ECO:0000259" key="15">
    <source>
        <dbReference type="Pfam" id="PF01507"/>
    </source>
</evidence>
<dbReference type="CDD" id="cd23945">
    <property type="entry name" value="PAPS_reductase"/>
    <property type="match status" value="1"/>
</dbReference>
<gene>
    <name evidence="14" type="primary">cysH</name>
    <name evidence="16" type="ORF">EDB95_0320</name>
</gene>
<dbReference type="InterPro" id="IPR004511">
    <property type="entry name" value="PAPS/APS_Rdtase"/>
</dbReference>
<evidence type="ECO:0000256" key="7">
    <source>
        <dbReference type="ARBA" id="ARBA00024298"/>
    </source>
</evidence>
<dbReference type="EMBL" id="SODV01000001">
    <property type="protein sequence ID" value="TDW99311.1"/>
    <property type="molecule type" value="Genomic_DNA"/>
</dbReference>
<dbReference type="NCBIfam" id="TIGR02055">
    <property type="entry name" value="APS_reductase"/>
    <property type="match status" value="1"/>
</dbReference>
<protein>
    <recommendedName>
        <fullName evidence="10 14">Adenosine 5'-phosphosulfate reductase</fullName>
        <shortName evidence="14">APS reductase</shortName>
        <ecNumber evidence="9 14">1.8.4.10</ecNumber>
    </recommendedName>
    <alternativeName>
        <fullName evidence="12 14">5'-adenylylsulfate reductase</fullName>
    </alternativeName>
    <alternativeName>
        <fullName evidence="11 14">Thioredoxin-dependent 5'-adenylylsulfate reductase</fullName>
    </alternativeName>
</protein>
<dbReference type="AlphaFoldDB" id="A0A4R8DMT8"/>
<evidence type="ECO:0000313" key="17">
    <source>
        <dbReference type="Proteomes" id="UP000294498"/>
    </source>
</evidence>
<feature type="binding site" evidence="14">
    <location>
        <position position="202"/>
    </location>
    <ligand>
        <name>[4Fe-4S] cluster</name>
        <dbReference type="ChEBI" id="CHEBI:49883"/>
    </ligand>
</feature>
<dbReference type="NCBIfam" id="TIGR00434">
    <property type="entry name" value="cysH"/>
    <property type="match status" value="1"/>
</dbReference>
<dbReference type="Proteomes" id="UP000294498">
    <property type="component" value="Unassembled WGS sequence"/>
</dbReference>
<dbReference type="GO" id="GO:0070814">
    <property type="term" value="P:hydrogen sulfide biosynthetic process"/>
    <property type="evidence" value="ECO:0007669"/>
    <property type="project" value="UniProtKB-UniRule"/>
</dbReference>
<evidence type="ECO:0000256" key="10">
    <source>
        <dbReference type="ARBA" id="ARBA00029514"/>
    </source>
</evidence>
<evidence type="ECO:0000256" key="5">
    <source>
        <dbReference type="ARBA" id="ARBA00023004"/>
    </source>
</evidence>
<evidence type="ECO:0000256" key="14">
    <source>
        <dbReference type="HAMAP-Rule" id="MF_00063"/>
    </source>
</evidence>
<evidence type="ECO:0000256" key="1">
    <source>
        <dbReference type="ARBA" id="ARBA00009732"/>
    </source>
</evidence>
<comment type="caution">
    <text evidence="16">The sequence shown here is derived from an EMBL/GenBank/DDBJ whole genome shotgun (WGS) entry which is preliminary data.</text>
</comment>
<feature type="active site" description="Nucleophile; cysteine thiosulfonate intermediate" evidence="14">
    <location>
        <position position="226"/>
    </location>
</feature>
<feature type="binding site" evidence="14">
    <location>
        <position position="199"/>
    </location>
    <ligand>
        <name>[4Fe-4S] cluster</name>
        <dbReference type="ChEBI" id="CHEBI:49883"/>
    </ligand>
</feature>
<dbReference type="GO" id="GO:0019344">
    <property type="term" value="P:cysteine biosynthetic process"/>
    <property type="evidence" value="ECO:0007669"/>
    <property type="project" value="InterPro"/>
</dbReference>
<dbReference type="NCBIfam" id="NF002537">
    <property type="entry name" value="PRK02090.1"/>
    <property type="match status" value="1"/>
</dbReference>
<dbReference type="GO" id="GO:0043866">
    <property type="term" value="F:adenylyl-sulfate reductase (thioredoxin) activity"/>
    <property type="evidence" value="ECO:0007669"/>
    <property type="project" value="UniProtKB-EC"/>
</dbReference>
<keyword evidence="4 14" id="KW-0560">Oxidoreductase</keyword>
<organism evidence="16 17">
    <name type="scientific">Dinghuibacter silviterrae</name>
    <dbReference type="NCBI Taxonomy" id="1539049"/>
    <lineage>
        <taxon>Bacteria</taxon>
        <taxon>Pseudomonadati</taxon>
        <taxon>Bacteroidota</taxon>
        <taxon>Chitinophagia</taxon>
        <taxon>Chitinophagales</taxon>
        <taxon>Chitinophagaceae</taxon>
        <taxon>Dinghuibacter</taxon>
    </lineage>
</organism>
<sequence>MEYLNDIQTYAETHSTEELLRYVADLFPGAVRLSSSLGQEDQVLTDMIAKGNINVQIFTLDTGRLFYETYELLEKTTARYRIPVDVFYPDAAEVEALVRLRGINGFYESIDNRKACCHVRKVQPLARALAGARVWVTGIRADQSANRHDMPFVEWDEARGLYKLNPLLNWTFPEVEAYLHQHNVPYNTLHDKGFVSIGCAPCTRAIEPGEDPRAGRWWWETSQKECGLHGVKQ</sequence>
<evidence type="ECO:0000256" key="4">
    <source>
        <dbReference type="ARBA" id="ARBA00023002"/>
    </source>
</evidence>
<feature type="domain" description="Phosphoadenosine phosphosulphate reductase" evidence="15">
    <location>
        <begin position="33"/>
        <end position="205"/>
    </location>
</feature>
<comment type="catalytic activity">
    <reaction evidence="13 14">
        <text>[thioredoxin]-disulfide + sulfite + AMP + 2 H(+) = adenosine 5'-phosphosulfate + [thioredoxin]-dithiol</text>
        <dbReference type="Rhea" id="RHEA:21976"/>
        <dbReference type="Rhea" id="RHEA-COMP:10698"/>
        <dbReference type="Rhea" id="RHEA-COMP:10700"/>
        <dbReference type="ChEBI" id="CHEBI:15378"/>
        <dbReference type="ChEBI" id="CHEBI:17359"/>
        <dbReference type="ChEBI" id="CHEBI:29950"/>
        <dbReference type="ChEBI" id="CHEBI:50058"/>
        <dbReference type="ChEBI" id="CHEBI:58243"/>
        <dbReference type="ChEBI" id="CHEBI:456215"/>
        <dbReference type="EC" id="1.8.4.10"/>
    </reaction>
</comment>
<accession>A0A4R8DMT8</accession>
<comment type="function">
    <text evidence="7 14">Catalyzes the formation of sulfite from adenosine 5'-phosphosulfate (APS) using thioredoxin as an electron donor.</text>
</comment>
<dbReference type="GO" id="GO:0005737">
    <property type="term" value="C:cytoplasm"/>
    <property type="evidence" value="ECO:0007669"/>
    <property type="project" value="UniProtKB-SubCell"/>
</dbReference>
<proteinExistence type="inferred from homology"/>
<keyword evidence="2 14" id="KW-0963">Cytoplasm</keyword>
<dbReference type="GO" id="GO:0004604">
    <property type="term" value="F:phosphoadenylyl-sulfate reductase (thioredoxin) activity"/>
    <property type="evidence" value="ECO:0007669"/>
    <property type="project" value="UniProtKB-UniRule"/>
</dbReference>
<dbReference type="SUPFAM" id="SSF52402">
    <property type="entry name" value="Adenine nucleotide alpha hydrolases-like"/>
    <property type="match status" value="1"/>
</dbReference>
<feature type="binding site" evidence="14">
    <location>
        <position position="116"/>
    </location>
    <ligand>
        <name>[4Fe-4S] cluster</name>
        <dbReference type="ChEBI" id="CHEBI:49883"/>
    </ligand>
</feature>
<dbReference type="Gene3D" id="3.40.50.620">
    <property type="entry name" value="HUPs"/>
    <property type="match status" value="1"/>
</dbReference>
<dbReference type="OrthoDB" id="9794018at2"/>
<dbReference type="InterPro" id="IPR002500">
    <property type="entry name" value="PAPS_reduct_dom"/>
</dbReference>
<evidence type="ECO:0000256" key="9">
    <source>
        <dbReference type="ARBA" id="ARBA00024386"/>
    </source>
</evidence>
<keyword evidence="5 14" id="KW-0408">Iron</keyword>
<evidence type="ECO:0000256" key="13">
    <source>
        <dbReference type="ARBA" id="ARBA00048441"/>
    </source>
</evidence>
<comment type="subcellular location">
    <subcellularLocation>
        <location evidence="14">Cytoplasm</location>
    </subcellularLocation>
</comment>
<dbReference type="GO" id="GO:0051539">
    <property type="term" value="F:4 iron, 4 sulfur cluster binding"/>
    <property type="evidence" value="ECO:0007669"/>
    <property type="project" value="UniProtKB-UniRule"/>
</dbReference>
<comment type="cofactor">
    <cofactor evidence="14">
        <name>[4Fe-4S] cluster</name>
        <dbReference type="ChEBI" id="CHEBI:49883"/>
    </cofactor>
    <text evidence="14">Binds 1 [4Fe-4S] cluster per subunit.</text>
</comment>
<keyword evidence="3 14" id="KW-0479">Metal-binding</keyword>
<dbReference type="InterPro" id="IPR014729">
    <property type="entry name" value="Rossmann-like_a/b/a_fold"/>
</dbReference>
<dbReference type="InterPro" id="IPR011798">
    <property type="entry name" value="APS_reductase"/>
</dbReference>
<dbReference type="HAMAP" id="MF_00063">
    <property type="entry name" value="CysH"/>
    <property type="match status" value="1"/>
</dbReference>
<evidence type="ECO:0000256" key="3">
    <source>
        <dbReference type="ARBA" id="ARBA00022723"/>
    </source>
</evidence>
<dbReference type="PIRSF" id="PIRSF000857">
    <property type="entry name" value="PAPS_reductase"/>
    <property type="match status" value="1"/>
</dbReference>
<evidence type="ECO:0000256" key="11">
    <source>
        <dbReference type="ARBA" id="ARBA00030894"/>
    </source>
</evidence>
<evidence type="ECO:0000256" key="12">
    <source>
        <dbReference type="ARBA" id="ARBA00032041"/>
    </source>
</evidence>
<comment type="pathway">
    <text evidence="8 14">Sulfur metabolism; hydrogen sulfide biosynthesis; sulfite from sulfate.</text>
</comment>